<evidence type="ECO:0000313" key="3">
    <source>
        <dbReference type="Proteomes" id="UP000005239"/>
    </source>
</evidence>
<feature type="region of interest" description="Disordered" evidence="1">
    <location>
        <begin position="43"/>
        <end position="62"/>
    </location>
</feature>
<accession>A0A8R1UF89</accession>
<organism evidence="2 3">
    <name type="scientific">Pristionchus pacificus</name>
    <name type="common">Parasitic nematode worm</name>
    <dbReference type="NCBI Taxonomy" id="54126"/>
    <lineage>
        <taxon>Eukaryota</taxon>
        <taxon>Metazoa</taxon>
        <taxon>Ecdysozoa</taxon>
        <taxon>Nematoda</taxon>
        <taxon>Chromadorea</taxon>
        <taxon>Rhabditida</taxon>
        <taxon>Rhabditina</taxon>
        <taxon>Diplogasteromorpha</taxon>
        <taxon>Diplogasteroidea</taxon>
        <taxon>Neodiplogasteridae</taxon>
        <taxon>Pristionchus</taxon>
    </lineage>
</organism>
<protein>
    <submittedName>
        <fullName evidence="2">Uncharacterized protein</fullName>
    </submittedName>
</protein>
<proteinExistence type="predicted"/>
<reference evidence="3" key="1">
    <citation type="journal article" date="2008" name="Nat. Genet.">
        <title>The Pristionchus pacificus genome provides a unique perspective on nematode lifestyle and parasitism.</title>
        <authorList>
            <person name="Dieterich C."/>
            <person name="Clifton S.W."/>
            <person name="Schuster L.N."/>
            <person name="Chinwalla A."/>
            <person name="Delehaunty K."/>
            <person name="Dinkelacker I."/>
            <person name="Fulton L."/>
            <person name="Fulton R."/>
            <person name="Godfrey J."/>
            <person name="Minx P."/>
            <person name="Mitreva M."/>
            <person name="Roeseler W."/>
            <person name="Tian H."/>
            <person name="Witte H."/>
            <person name="Yang S.P."/>
            <person name="Wilson R.K."/>
            <person name="Sommer R.J."/>
        </authorList>
    </citation>
    <scope>NUCLEOTIDE SEQUENCE [LARGE SCALE GENOMIC DNA]</scope>
    <source>
        <strain evidence="3">PS312</strain>
    </source>
</reference>
<dbReference type="EnsemblMetazoa" id="PPA25212.1">
    <property type="protein sequence ID" value="PPA25212.1"/>
    <property type="gene ID" value="WBGene00114766"/>
</dbReference>
<feature type="compositionally biased region" description="Basic residues" evidence="1">
    <location>
        <begin position="45"/>
        <end position="58"/>
    </location>
</feature>
<sequence>FQLGSKQKPSLGPTGNQTWAQAWSQLGNLLGPKHSHIPTVSMIRKQQKKRLNKKRRPKGTSIDSLDHLSLHLKTLASSSITVDRPEWERREKGSKMSVPAWLLGKIFDWSSDKDREYLRGKYEDEIRMGLMMMNFKRLQLSISRRDIASLILTNSSMKNKLAIRITKGLDCLDESENNSRYHVSIRLLLHGLRSTTGELKDILGMGLLCDAARYYTSKDDPRDDRIAQIFRHVLDAHPEWRENFRIATIYENPISHTGLLGQSIQPRRSNPGLYIIMDEDTEII</sequence>
<accession>A0A2A6CIP9</accession>
<reference evidence="2" key="2">
    <citation type="submission" date="2022-06" db="UniProtKB">
        <authorList>
            <consortium name="EnsemblMetazoa"/>
        </authorList>
    </citation>
    <scope>IDENTIFICATION</scope>
    <source>
        <strain evidence="2">PS312</strain>
    </source>
</reference>
<evidence type="ECO:0000256" key="1">
    <source>
        <dbReference type="SAM" id="MobiDB-lite"/>
    </source>
</evidence>
<keyword evidence="3" id="KW-1185">Reference proteome</keyword>
<name>A0A2A6CIP9_PRIPA</name>
<dbReference type="Proteomes" id="UP000005239">
    <property type="component" value="Unassembled WGS sequence"/>
</dbReference>
<dbReference type="AlphaFoldDB" id="A0A2A6CIP9"/>
<evidence type="ECO:0000313" key="2">
    <source>
        <dbReference type="EnsemblMetazoa" id="PPA25212.1"/>
    </source>
</evidence>
<gene>
    <name evidence="2" type="primary">WBGene00114766</name>
</gene>